<evidence type="ECO:0000313" key="3">
    <source>
        <dbReference type="EMBL" id="MBL7627389.1"/>
    </source>
</evidence>
<name>A0A937UL19_9ACTN</name>
<keyword evidence="4" id="KW-1185">Reference proteome</keyword>
<dbReference type="GO" id="GO:0005737">
    <property type="term" value="C:cytoplasm"/>
    <property type="evidence" value="ECO:0007669"/>
    <property type="project" value="TreeGrafter"/>
</dbReference>
<dbReference type="InterPro" id="IPR032466">
    <property type="entry name" value="Metal_Hydrolase"/>
</dbReference>
<organism evidence="3 4">
    <name type="scientific">Frankia nepalensis</name>
    <dbReference type="NCBI Taxonomy" id="1836974"/>
    <lineage>
        <taxon>Bacteria</taxon>
        <taxon>Bacillati</taxon>
        <taxon>Actinomycetota</taxon>
        <taxon>Actinomycetes</taxon>
        <taxon>Frankiales</taxon>
        <taxon>Frankiaceae</taxon>
        <taxon>Frankia</taxon>
    </lineage>
</organism>
<dbReference type="EMBL" id="JAEACQ010000160">
    <property type="protein sequence ID" value="MBL7627389.1"/>
    <property type="molecule type" value="Genomic_DNA"/>
</dbReference>
<feature type="domain" description="Amidohydrolase-related" evidence="2">
    <location>
        <begin position="81"/>
        <end position="376"/>
    </location>
</feature>
<dbReference type="AlphaFoldDB" id="A0A937UL19"/>
<dbReference type="Gene3D" id="3.20.20.140">
    <property type="entry name" value="Metal-dependent hydrolases"/>
    <property type="match status" value="1"/>
</dbReference>
<dbReference type="Pfam" id="PF04909">
    <property type="entry name" value="Amidohydro_2"/>
    <property type="match status" value="1"/>
</dbReference>
<gene>
    <name evidence="3" type="ORF">I7412_09445</name>
</gene>
<dbReference type="PANTHER" id="PTHR21240">
    <property type="entry name" value="2-AMINO-3-CARBOXYLMUCONATE-6-SEMIALDEHYDE DECARBOXYLASE"/>
    <property type="match status" value="1"/>
</dbReference>
<proteinExistence type="predicted"/>
<dbReference type="PANTHER" id="PTHR21240:SF28">
    <property type="entry name" value="ISO-OROTATE DECARBOXYLASE (EUROFUNG)"/>
    <property type="match status" value="1"/>
</dbReference>
<dbReference type="GO" id="GO:0016831">
    <property type="term" value="F:carboxy-lyase activity"/>
    <property type="evidence" value="ECO:0007669"/>
    <property type="project" value="InterPro"/>
</dbReference>
<evidence type="ECO:0000259" key="2">
    <source>
        <dbReference type="Pfam" id="PF04909"/>
    </source>
</evidence>
<dbReference type="SUPFAM" id="SSF51556">
    <property type="entry name" value="Metallo-dependent hydrolases"/>
    <property type="match status" value="1"/>
</dbReference>
<evidence type="ECO:0000256" key="1">
    <source>
        <dbReference type="ARBA" id="ARBA00023239"/>
    </source>
</evidence>
<sequence>MRIEDLILVSVDDHVVEPPDMFERHLPAKHRGDDAFPRVVRTEAGDDVWLYDGRAFPNIGLNAVAGRPREDYGVDPTSFDEMRRGCWDVADRVGDMNANGVLGSLCFPSFPRLCGQVFAEAQDKDVALIALRAYNDWHVESWCGAAPGRFIPLGLVPFWDIELTIQELTRNAERGVKAVSFSENPSKLGFPSLHSDHWDPFWAACQDLEVVPCLHIGSSSTIVVTAPDAPFDVTATLQPMNIVQAAADLVWSPIFRKFPRMKIALSEGGVGWLPYFLDKIDLVYKKQSGWTGQDYGDQLPSEVFRDRIITCFLDDRVTPDVAERAGTQNMTWECDFPHSDSDWPTSPEAALAGTQGLSDDVINAITHENANRLFSFDPFAHRPKEDCTVGALRAEAAAAGVDTELRSMRTRAQTMGVAADAQIGLLVPERN</sequence>
<reference evidence="3" key="1">
    <citation type="submission" date="2020-12" db="EMBL/GenBank/DDBJ databases">
        <title>Genomic characterization of non-nitrogen-fixing Frankia strains.</title>
        <authorList>
            <person name="Carlos-Shanley C."/>
            <person name="Guerra T."/>
            <person name="Hahn D."/>
        </authorList>
    </citation>
    <scope>NUCLEOTIDE SEQUENCE</scope>
    <source>
        <strain evidence="3">CN6</strain>
    </source>
</reference>
<accession>A0A937UL19</accession>
<dbReference type="InterPro" id="IPR032465">
    <property type="entry name" value="ACMSD"/>
</dbReference>
<dbReference type="GO" id="GO:0019748">
    <property type="term" value="P:secondary metabolic process"/>
    <property type="evidence" value="ECO:0007669"/>
    <property type="project" value="TreeGrafter"/>
</dbReference>
<dbReference type="GO" id="GO:0016787">
    <property type="term" value="F:hydrolase activity"/>
    <property type="evidence" value="ECO:0007669"/>
    <property type="project" value="InterPro"/>
</dbReference>
<dbReference type="RefSeq" id="WP_203002313.1">
    <property type="nucleotide sequence ID" value="NZ_JADWYU010000099.1"/>
</dbReference>
<protein>
    <submittedName>
        <fullName evidence="3">Amidohydrolase</fullName>
    </submittedName>
</protein>
<comment type="caution">
    <text evidence="3">The sequence shown here is derived from an EMBL/GenBank/DDBJ whole genome shotgun (WGS) entry which is preliminary data.</text>
</comment>
<evidence type="ECO:0000313" key="4">
    <source>
        <dbReference type="Proteomes" id="UP000604475"/>
    </source>
</evidence>
<dbReference type="Proteomes" id="UP000604475">
    <property type="component" value="Unassembled WGS sequence"/>
</dbReference>
<dbReference type="InterPro" id="IPR006680">
    <property type="entry name" value="Amidohydro-rel"/>
</dbReference>
<keyword evidence="1" id="KW-0456">Lyase</keyword>